<dbReference type="STRING" id="113226.A0A139I8J1"/>
<evidence type="ECO:0000256" key="5">
    <source>
        <dbReference type="ARBA" id="ARBA00023242"/>
    </source>
</evidence>
<evidence type="ECO:0000256" key="3">
    <source>
        <dbReference type="ARBA" id="ARBA00022478"/>
    </source>
</evidence>
<dbReference type="EMBL" id="LFZO01000236">
    <property type="protein sequence ID" value="KXT10862.1"/>
    <property type="molecule type" value="Genomic_DNA"/>
</dbReference>
<dbReference type="CDD" id="cd04330">
    <property type="entry name" value="RNAP_III_Rpc25_N"/>
    <property type="match status" value="1"/>
</dbReference>
<evidence type="ECO:0000259" key="7">
    <source>
        <dbReference type="Pfam" id="PF03876"/>
    </source>
</evidence>
<dbReference type="Proteomes" id="UP000073492">
    <property type="component" value="Unassembled WGS sequence"/>
</dbReference>
<name>A0A139I8J1_9PEZI</name>
<dbReference type="InterPro" id="IPR045113">
    <property type="entry name" value="Rpb7-like"/>
</dbReference>
<evidence type="ECO:0000256" key="4">
    <source>
        <dbReference type="ARBA" id="ARBA00023163"/>
    </source>
</evidence>
<accession>A0A139I8J1</accession>
<dbReference type="InterPro" id="IPR005576">
    <property type="entry name" value="Rpb7-like_N"/>
</dbReference>
<dbReference type="InterPro" id="IPR036898">
    <property type="entry name" value="RNA_pol_Rpb7-like_N_sf"/>
</dbReference>
<comment type="function">
    <text evidence="6">DNA-dependent RNA polymerase which catalyzes the transcription of DNA into RNA using the four ribonucleoside triphosphates as substrates.</text>
</comment>
<feature type="domain" description="RNA polymerase Rpb7-like N-terminal" evidence="7">
    <location>
        <begin position="26"/>
        <end position="81"/>
    </location>
</feature>
<dbReference type="PANTHER" id="PTHR12709">
    <property type="entry name" value="DNA-DIRECTED RNA POLYMERASE II, III"/>
    <property type="match status" value="1"/>
</dbReference>
<gene>
    <name evidence="9" type="ORF">AC579_1963</name>
</gene>
<dbReference type="InterPro" id="IPR012340">
    <property type="entry name" value="NA-bd_OB-fold"/>
</dbReference>
<dbReference type="Gene3D" id="3.30.1490.120">
    <property type="entry name" value="RNA polymerase Rpb7-like, N-terminal domain"/>
    <property type="match status" value="1"/>
</dbReference>
<sequence length="241" mass="26907">MILSFLTVPPTVTMYTLACKIVTLADVVQIHPTEFHKPSIRSIEDFINAKYADKVIHKVGLCVGFHSLISASEGLIGHGTGIVNVNVDFRLIVFRPFKGEIIRATITQSNTSGIALSVDFYEDLVVPPETLFDNTKWEQDDKGTWAYVWRADDGEGGFNEFFFDNAESCMVRIEDEQWNDISPDALRSQSYASKEEEDLASKAPPYLVRGSMMHTGTGPTLWWMGEGEQAEQAGDEVMNES</sequence>
<keyword evidence="3 6" id="KW-0240">DNA-directed RNA polymerase</keyword>
<keyword evidence="5 6" id="KW-0539">Nucleus</keyword>
<reference evidence="9 10" key="1">
    <citation type="submission" date="2015-07" db="EMBL/GenBank/DDBJ databases">
        <title>Comparative genomics of the Sigatoka disease complex on banana suggests a link between parallel evolutionary changes in Pseudocercospora fijiensis and Pseudocercospora eumusae and increased virulence on the banana host.</title>
        <authorList>
            <person name="Chang T.-C."/>
            <person name="Salvucci A."/>
            <person name="Crous P.W."/>
            <person name="Stergiopoulos I."/>
        </authorList>
    </citation>
    <scope>NUCLEOTIDE SEQUENCE [LARGE SCALE GENOMIC DNA]</scope>
    <source>
        <strain evidence="9 10">CBS 116634</strain>
    </source>
</reference>
<evidence type="ECO:0000256" key="6">
    <source>
        <dbReference type="RuleBase" id="RU369086"/>
    </source>
</evidence>
<keyword evidence="4 6" id="KW-0804">Transcription</keyword>
<comment type="similarity">
    <text evidence="2">Belongs to the eukaryotic RPB7/RPC8 RNA polymerase subunit family.</text>
</comment>
<comment type="subcellular location">
    <subcellularLocation>
        <location evidence="1 6">Nucleus</location>
    </subcellularLocation>
</comment>
<dbReference type="Gene3D" id="2.40.50.140">
    <property type="entry name" value="Nucleic acid-binding proteins"/>
    <property type="match status" value="1"/>
</dbReference>
<comment type="caution">
    <text evidence="9">The sequence shown here is derived from an EMBL/GenBank/DDBJ whole genome shotgun (WGS) entry which is preliminary data.</text>
</comment>
<dbReference type="SUPFAM" id="SSF88798">
    <property type="entry name" value="N-terminal, heterodimerisation domain of RBP7 (RpoE)"/>
    <property type="match status" value="1"/>
</dbReference>
<dbReference type="AlphaFoldDB" id="A0A139I8J1"/>
<dbReference type="GO" id="GO:0006384">
    <property type="term" value="P:transcription initiation at RNA polymerase III promoter"/>
    <property type="evidence" value="ECO:0007669"/>
    <property type="project" value="TreeGrafter"/>
</dbReference>
<evidence type="ECO:0000313" key="10">
    <source>
        <dbReference type="Proteomes" id="UP000073492"/>
    </source>
</evidence>
<dbReference type="GO" id="GO:0005666">
    <property type="term" value="C:RNA polymerase III complex"/>
    <property type="evidence" value="ECO:0007669"/>
    <property type="project" value="TreeGrafter"/>
</dbReference>
<evidence type="ECO:0000259" key="8">
    <source>
        <dbReference type="Pfam" id="PF08292"/>
    </source>
</evidence>
<dbReference type="Pfam" id="PF08292">
    <property type="entry name" value="RNA_pol_Rbc25"/>
    <property type="match status" value="1"/>
</dbReference>
<evidence type="ECO:0000313" key="9">
    <source>
        <dbReference type="EMBL" id="KXT10862.1"/>
    </source>
</evidence>
<dbReference type="PANTHER" id="PTHR12709:SF1">
    <property type="entry name" value="DNA-DIRECTED RNA POLYMERASE III SUBUNIT RPC8"/>
    <property type="match status" value="1"/>
</dbReference>
<protein>
    <recommendedName>
        <fullName evidence="6">DNA-directed RNA polymerase subunit</fullName>
    </recommendedName>
</protein>
<proteinExistence type="inferred from homology"/>
<dbReference type="Pfam" id="PF03876">
    <property type="entry name" value="SHS2_Rpb7-N"/>
    <property type="match status" value="1"/>
</dbReference>
<organism evidence="9 10">
    <name type="scientific">Pseudocercospora musae</name>
    <dbReference type="NCBI Taxonomy" id="113226"/>
    <lineage>
        <taxon>Eukaryota</taxon>
        <taxon>Fungi</taxon>
        <taxon>Dikarya</taxon>
        <taxon>Ascomycota</taxon>
        <taxon>Pezizomycotina</taxon>
        <taxon>Dothideomycetes</taxon>
        <taxon>Dothideomycetidae</taxon>
        <taxon>Mycosphaerellales</taxon>
        <taxon>Mycosphaerellaceae</taxon>
        <taxon>Pseudocercospora</taxon>
    </lineage>
</organism>
<feature type="domain" description="RNA polymerase III subunit Rpc25" evidence="8">
    <location>
        <begin position="100"/>
        <end position="223"/>
    </location>
</feature>
<evidence type="ECO:0000256" key="1">
    <source>
        <dbReference type="ARBA" id="ARBA00004123"/>
    </source>
</evidence>
<keyword evidence="10" id="KW-1185">Reference proteome</keyword>
<dbReference type="OrthoDB" id="10256606at2759"/>
<dbReference type="InterPro" id="IPR013238">
    <property type="entry name" value="RNA_pol_III_Rbc25"/>
</dbReference>
<evidence type="ECO:0000256" key="2">
    <source>
        <dbReference type="ARBA" id="ARBA00009307"/>
    </source>
</evidence>
<dbReference type="GO" id="GO:0055029">
    <property type="term" value="C:nuclear DNA-directed RNA polymerase complex"/>
    <property type="evidence" value="ECO:0007669"/>
    <property type="project" value="UniProtKB-ARBA"/>
</dbReference>